<dbReference type="AlphaFoldDB" id="A0A3B1C0C3"/>
<keyword evidence="3" id="KW-1133">Transmembrane helix</keyword>
<evidence type="ECO:0000256" key="2">
    <source>
        <dbReference type="ARBA" id="ARBA00022679"/>
    </source>
</evidence>
<dbReference type="PANTHER" id="PTHR11558">
    <property type="entry name" value="SPERMIDINE/SPERMINE SYNTHASE"/>
    <property type="match status" value="1"/>
</dbReference>
<feature type="transmembrane region" description="Helical" evidence="3">
    <location>
        <begin position="302"/>
        <end position="329"/>
    </location>
</feature>
<keyword evidence="3" id="KW-0812">Transmembrane</keyword>
<dbReference type="Gene3D" id="3.40.50.150">
    <property type="entry name" value="Vaccinia Virus protein VP39"/>
    <property type="match status" value="1"/>
</dbReference>
<evidence type="ECO:0000259" key="4">
    <source>
        <dbReference type="PROSITE" id="PS51006"/>
    </source>
</evidence>
<dbReference type="InterPro" id="IPR030374">
    <property type="entry name" value="PABS"/>
</dbReference>
<sequence>MTHILLLGFFFISGAVGVAYEVVFVRELSLLLGVTIYAVSAVLVAFMGGLGVGAFWFGKTLDKGFAPIRLYAILEIALGLYILSFPVVLSIAKEIYIAVHPGTEGVNLFVIGLRFALAVIVLALPTILMGGTLPALARHFSKSGGDVGKFTGGLYGINTLGAMAGCLIAGFFMIENFGLTATLRVGALLNIAIGVAVWLLAAEKGWRDVPAGEAPKKKKKASKTVKPDSSILFLFGISGFCALSLQLLWTRSLILLLNNTTYAFSLILTIFLFGIGAGSLVTSRFTHTSIKEGRVYFARFQLGVAFFALLSLVGFGLSAGFLEFITLFAPEGGLLASIIPGGSPMATAFIFSLLAVFPSAFFMGGGFPLIVEAYSSGTQKVGGEVGRLYSANIVGCVLGSVVAGYFLIPLIGLQKSILLVAWISCLAGIYLLFVSAKGWMKETAVALALIIPLTGFTTYNSDIAFYLSAQKLDLGSEVLYYEEGPSATVLVSTQESDLSAGRAPLKRLWINGDPIAGAFREALQLERLQAHIPLLLHPNPKDALVICFGTGSTAGAVTTHDLRSVTAVDISPEVFKAGASFTKANRDVINNKTVRLVEEDGRNFLLTTKRKFDFITSEPPPPSNAGVVSLYTVDYYRLIKQKLNPGGIVSQWIPLHHVSEDDFRMLVASFMEVFPKGSIWYTKWDAIMIGAENEIPIDVKRLSEKMKAPKVAKSLEEIGIKNGLNLLANYMMGPENAKKFVGTTAGLSDDWPIVEFTSARINTHTTGLTIKGANLEALLEYRELPEKAVYENLSEEEEFKRYFKSQGLFLRGQVERNYGKNGFAASYYAKALAANEDNQDALFSYLSLNISTLYSVLSSGSRADLGLKMQEATVKLDKDGLFAPQLHFLRGMFYAMKGENENAEKELTSAVKLDENYFMAIVNLAGLNGYKLGNVVKAKELYTRALGLNSSEEEKVAIARAMLNLK</sequence>
<dbReference type="InterPro" id="IPR001045">
    <property type="entry name" value="Spermi_synthase"/>
</dbReference>
<dbReference type="InterPro" id="IPR036259">
    <property type="entry name" value="MFS_trans_sf"/>
</dbReference>
<dbReference type="CDD" id="cd02440">
    <property type="entry name" value="AdoMet_MTases"/>
    <property type="match status" value="1"/>
</dbReference>
<dbReference type="GO" id="GO:0004766">
    <property type="term" value="F:spermidine synthase activity"/>
    <property type="evidence" value="ECO:0007669"/>
    <property type="project" value="TreeGrafter"/>
</dbReference>
<accession>A0A3B1C0C3</accession>
<keyword evidence="3" id="KW-0472">Membrane</keyword>
<dbReference type="SMART" id="SM00028">
    <property type="entry name" value="TPR"/>
    <property type="match status" value="3"/>
</dbReference>
<dbReference type="InterPro" id="IPR019734">
    <property type="entry name" value="TPR_rpt"/>
</dbReference>
<dbReference type="EMBL" id="UOGC01000047">
    <property type="protein sequence ID" value="VAX17208.1"/>
    <property type="molecule type" value="Genomic_DNA"/>
</dbReference>
<feature type="transmembrane region" description="Helical" evidence="3">
    <location>
        <begin position="70"/>
        <end position="91"/>
    </location>
</feature>
<dbReference type="InterPro" id="IPR011990">
    <property type="entry name" value="TPR-like_helical_dom_sf"/>
</dbReference>
<feature type="transmembrane region" description="Helical" evidence="3">
    <location>
        <begin position="391"/>
        <end position="411"/>
    </location>
</feature>
<feature type="transmembrane region" description="Helical" evidence="3">
    <location>
        <begin position="180"/>
        <end position="201"/>
    </location>
</feature>
<name>A0A3B1C0C3_9ZZZZ</name>
<dbReference type="PROSITE" id="PS51006">
    <property type="entry name" value="PABS_2"/>
    <property type="match status" value="1"/>
</dbReference>
<dbReference type="Pfam" id="PF01564">
    <property type="entry name" value="Spermine_synth"/>
    <property type="match status" value="1"/>
</dbReference>
<dbReference type="SUPFAM" id="SSF53335">
    <property type="entry name" value="S-adenosyl-L-methionine-dependent methyltransferases"/>
    <property type="match status" value="1"/>
</dbReference>
<feature type="transmembrane region" description="Helical" evidence="3">
    <location>
        <begin position="261"/>
        <end position="281"/>
    </location>
</feature>
<dbReference type="SUPFAM" id="SSF48452">
    <property type="entry name" value="TPR-like"/>
    <property type="match status" value="1"/>
</dbReference>
<evidence type="ECO:0000256" key="3">
    <source>
        <dbReference type="SAM" id="Phobius"/>
    </source>
</evidence>
<dbReference type="PANTHER" id="PTHR11558:SF11">
    <property type="entry name" value="SPERMIDINE SYNTHASE"/>
    <property type="match status" value="1"/>
</dbReference>
<dbReference type="GO" id="GO:0005829">
    <property type="term" value="C:cytosol"/>
    <property type="evidence" value="ECO:0007669"/>
    <property type="project" value="TreeGrafter"/>
</dbReference>
<dbReference type="Gene3D" id="1.25.40.10">
    <property type="entry name" value="Tetratricopeptide repeat domain"/>
    <property type="match status" value="1"/>
</dbReference>
<evidence type="ECO:0000256" key="1">
    <source>
        <dbReference type="ARBA" id="ARBA00007867"/>
    </source>
</evidence>
<keyword evidence="2" id="KW-0808">Transferase</keyword>
<proteinExistence type="inferred from homology"/>
<feature type="transmembrane region" description="Helical" evidence="3">
    <location>
        <begin position="229"/>
        <end position="249"/>
    </location>
</feature>
<protein>
    <recommendedName>
        <fullName evidence="4">PABS domain-containing protein</fullName>
    </recommendedName>
</protein>
<evidence type="ECO:0000313" key="5">
    <source>
        <dbReference type="EMBL" id="VAX17208.1"/>
    </source>
</evidence>
<feature type="domain" description="PABS" evidence="4">
    <location>
        <begin position="457"/>
        <end position="704"/>
    </location>
</feature>
<feature type="transmembrane region" description="Helical" evidence="3">
    <location>
        <begin position="35"/>
        <end position="58"/>
    </location>
</feature>
<dbReference type="PROSITE" id="PS50005">
    <property type="entry name" value="TPR"/>
    <property type="match status" value="1"/>
</dbReference>
<feature type="transmembrane region" description="Helical" evidence="3">
    <location>
        <begin position="446"/>
        <end position="467"/>
    </location>
</feature>
<feature type="transmembrane region" description="Helical" evidence="3">
    <location>
        <begin position="349"/>
        <end position="371"/>
    </location>
</feature>
<dbReference type="SUPFAM" id="SSF103473">
    <property type="entry name" value="MFS general substrate transporter"/>
    <property type="match status" value="1"/>
</dbReference>
<feature type="transmembrane region" description="Helical" evidence="3">
    <location>
        <begin position="417"/>
        <end position="434"/>
    </location>
</feature>
<comment type="similarity">
    <text evidence="1">Belongs to the spermidine/spermine synthase family.</text>
</comment>
<gene>
    <name evidence="5" type="ORF">MNBD_NITROSPINAE01-1120</name>
</gene>
<feature type="transmembrane region" description="Helical" evidence="3">
    <location>
        <begin position="111"/>
        <end position="133"/>
    </location>
</feature>
<organism evidence="5">
    <name type="scientific">hydrothermal vent metagenome</name>
    <dbReference type="NCBI Taxonomy" id="652676"/>
    <lineage>
        <taxon>unclassified sequences</taxon>
        <taxon>metagenomes</taxon>
        <taxon>ecological metagenomes</taxon>
    </lineage>
</organism>
<reference evidence="5" key="1">
    <citation type="submission" date="2018-06" db="EMBL/GenBank/DDBJ databases">
        <authorList>
            <person name="Zhirakovskaya E."/>
        </authorList>
    </citation>
    <scope>NUCLEOTIDE SEQUENCE</scope>
</reference>
<feature type="transmembrane region" description="Helical" evidence="3">
    <location>
        <begin position="154"/>
        <end position="174"/>
    </location>
</feature>
<dbReference type="InterPro" id="IPR029063">
    <property type="entry name" value="SAM-dependent_MTases_sf"/>
</dbReference>
<dbReference type="GO" id="GO:0008295">
    <property type="term" value="P:spermidine biosynthetic process"/>
    <property type="evidence" value="ECO:0007669"/>
    <property type="project" value="TreeGrafter"/>
</dbReference>